<proteinExistence type="predicted"/>
<comment type="caution">
    <text evidence="3">The sequence shown here is derived from an EMBL/GenBank/DDBJ whole genome shotgun (WGS) entry which is preliminary data.</text>
</comment>
<keyword evidence="2" id="KW-1133">Transmembrane helix</keyword>
<dbReference type="RefSeq" id="WP_294665606.1">
    <property type="nucleotide sequence ID" value="NZ_JBBMEX010000014.1"/>
</dbReference>
<keyword evidence="2" id="KW-0812">Transmembrane</keyword>
<gene>
    <name evidence="3" type="ORF">WMO43_12080</name>
</gene>
<name>A0ABV1HFW9_9FIRM</name>
<sequence length="100" mass="11611">MQEAILTNVIHFAPIGILALLLIMVLILVANLRQTKKINKKLTDTLQKADDYFQYILEEEEAEEEEEIPEIRPVERKHEKSTKKAEDAVLLQDVLTEYFS</sequence>
<dbReference type="Proteomes" id="UP001454489">
    <property type="component" value="Unassembled WGS sequence"/>
</dbReference>
<protein>
    <submittedName>
        <fullName evidence="3">Uncharacterized protein</fullName>
    </submittedName>
</protein>
<feature type="region of interest" description="Disordered" evidence="1">
    <location>
        <begin position="64"/>
        <end position="85"/>
    </location>
</feature>
<feature type="compositionally biased region" description="Basic and acidic residues" evidence="1">
    <location>
        <begin position="69"/>
        <end position="85"/>
    </location>
</feature>
<evidence type="ECO:0000313" key="4">
    <source>
        <dbReference type="Proteomes" id="UP001454489"/>
    </source>
</evidence>
<keyword evidence="2" id="KW-0472">Membrane</keyword>
<organism evidence="3 4">
    <name type="scientific">Maccoyibacter intestinihominis</name>
    <dbReference type="NCBI Taxonomy" id="3133499"/>
    <lineage>
        <taxon>Bacteria</taxon>
        <taxon>Bacillati</taxon>
        <taxon>Bacillota</taxon>
        <taxon>Clostridia</taxon>
        <taxon>Lachnospirales</taxon>
        <taxon>Lachnospiraceae</taxon>
        <taxon>Maccoyibacter</taxon>
    </lineage>
</organism>
<evidence type="ECO:0000256" key="2">
    <source>
        <dbReference type="SAM" id="Phobius"/>
    </source>
</evidence>
<dbReference type="EMBL" id="JBBMEX010000014">
    <property type="protein sequence ID" value="MEQ2558599.1"/>
    <property type="molecule type" value="Genomic_DNA"/>
</dbReference>
<evidence type="ECO:0000256" key="1">
    <source>
        <dbReference type="SAM" id="MobiDB-lite"/>
    </source>
</evidence>
<keyword evidence="4" id="KW-1185">Reference proteome</keyword>
<reference evidence="3 4" key="1">
    <citation type="submission" date="2024-03" db="EMBL/GenBank/DDBJ databases">
        <title>Human intestinal bacterial collection.</title>
        <authorList>
            <person name="Pauvert C."/>
            <person name="Hitch T.C.A."/>
            <person name="Clavel T."/>
        </authorList>
    </citation>
    <scope>NUCLEOTIDE SEQUENCE [LARGE SCALE GENOMIC DNA]</scope>
    <source>
        <strain evidence="3 4">CLA-AA-H185</strain>
    </source>
</reference>
<evidence type="ECO:0000313" key="3">
    <source>
        <dbReference type="EMBL" id="MEQ2558599.1"/>
    </source>
</evidence>
<accession>A0ABV1HFW9</accession>
<feature type="transmembrane region" description="Helical" evidence="2">
    <location>
        <begin position="12"/>
        <end position="32"/>
    </location>
</feature>